<name>A0ABV4ZFP6_9ACTN</name>
<reference evidence="2 3" key="1">
    <citation type="submission" date="2024-09" db="EMBL/GenBank/DDBJ databases">
        <title>Draft genome sequence of multifaceted antimicrobials producing Streptomyces sp. strain FH1.</title>
        <authorList>
            <person name="Hassan F."/>
            <person name="Ali H."/>
            <person name="Hassan N."/>
            <person name="Nawaz A."/>
        </authorList>
    </citation>
    <scope>NUCLEOTIDE SEQUENCE [LARGE SCALE GENOMIC DNA]</scope>
    <source>
        <strain evidence="2 3">FH1</strain>
    </source>
</reference>
<evidence type="ECO:0000259" key="1">
    <source>
        <dbReference type="PROSITE" id="PS50943"/>
    </source>
</evidence>
<accession>A0ABV4ZFP6</accession>
<dbReference type="PROSITE" id="PS50943">
    <property type="entry name" value="HTH_CROC1"/>
    <property type="match status" value="1"/>
</dbReference>
<dbReference type="Gene3D" id="1.10.260.40">
    <property type="entry name" value="lambda repressor-like DNA-binding domains"/>
    <property type="match status" value="1"/>
</dbReference>
<feature type="domain" description="HTH cro/C1-type" evidence="1">
    <location>
        <begin position="16"/>
        <end position="71"/>
    </location>
</feature>
<dbReference type="InterPro" id="IPR001387">
    <property type="entry name" value="Cro/C1-type_HTH"/>
</dbReference>
<dbReference type="InterPro" id="IPR010982">
    <property type="entry name" value="Lambda_DNA-bd_dom_sf"/>
</dbReference>
<protein>
    <submittedName>
        <fullName evidence="2">Helix-turn-helix domain-containing protein</fullName>
    </submittedName>
</protein>
<dbReference type="PANTHER" id="PTHR37301:SF1">
    <property type="entry name" value="DNA-BINDING PROTEIN"/>
    <property type="match status" value="1"/>
</dbReference>
<dbReference type="EMBL" id="JBHGBT010000001">
    <property type="protein sequence ID" value="MFB4192935.1"/>
    <property type="molecule type" value="Genomic_DNA"/>
</dbReference>
<dbReference type="Proteomes" id="UP001577267">
    <property type="component" value="Unassembled WGS sequence"/>
</dbReference>
<comment type="caution">
    <text evidence="2">The sequence shown here is derived from an EMBL/GenBank/DDBJ whole genome shotgun (WGS) entry which is preliminary data.</text>
</comment>
<proteinExistence type="predicted"/>
<evidence type="ECO:0000313" key="3">
    <source>
        <dbReference type="Proteomes" id="UP001577267"/>
    </source>
</evidence>
<organism evidence="2 3">
    <name type="scientific">Streptomyces carpaticus</name>
    <dbReference type="NCBI Taxonomy" id="285558"/>
    <lineage>
        <taxon>Bacteria</taxon>
        <taxon>Bacillati</taxon>
        <taxon>Actinomycetota</taxon>
        <taxon>Actinomycetes</taxon>
        <taxon>Kitasatosporales</taxon>
        <taxon>Streptomycetaceae</taxon>
        <taxon>Streptomyces</taxon>
    </lineage>
</organism>
<dbReference type="CDD" id="cd00093">
    <property type="entry name" value="HTH_XRE"/>
    <property type="match status" value="1"/>
</dbReference>
<keyword evidence="3" id="KW-1185">Reference proteome</keyword>
<gene>
    <name evidence="2" type="ORF">ACE11A_00900</name>
</gene>
<dbReference type="RefSeq" id="WP_375061001.1">
    <property type="nucleotide sequence ID" value="NZ_JBHGBT010000001.1"/>
</dbReference>
<dbReference type="PANTHER" id="PTHR37301">
    <property type="entry name" value="DNA-BINDING PROTEIN-RELATED"/>
    <property type="match status" value="1"/>
</dbReference>
<dbReference type="Pfam" id="PF13443">
    <property type="entry name" value="HTH_26"/>
    <property type="match status" value="1"/>
</dbReference>
<sequence>MTTAGDTEPHGIEVHLDRLLAERRMTLTELADQVGVTNVNLSVLKNGRARAIRFSTLTRLCEVLECQPGDLLSHRPK</sequence>
<evidence type="ECO:0000313" key="2">
    <source>
        <dbReference type="EMBL" id="MFB4192935.1"/>
    </source>
</evidence>
<dbReference type="SUPFAM" id="SSF47413">
    <property type="entry name" value="lambda repressor-like DNA-binding domains"/>
    <property type="match status" value="1"/>
</dbReference>
<dbReference type="SMART" id="SM00530">
    <property type="entry name" value="HTH_XRE"/>
    <property type="match status" value="1"/>
</dbReference>